<dbReference type="EMBL" id="CP012746">
    <property type="protein sequence ID" value="ALL65171.1"/>
    <property type="molecule type" value="Genomic_DNA"/>
</dbReference>
<dbReference type="Pfam" id="PF12802">
    <property type="entry name" value="MarR_2"/>
    <property type="match status" value="1"/>
</dbReference>
<evidence type="ECO:0000313" key="6">
    <source>
        <dbReference type="Proteomes" id="UP000019146"/>
    </source>
</evidence>
<sequence length="151" mass="16718">MKASDKAGLEQFLTYRLHVLNKLSERGISERYMAKLDVTLPEARVIASVGSFGPFSIMDLARHANLDKSQASRAAEALIRQGLVQREASADDGRVVLVSLTTEGRALYRKVMPIARKWNTDLFDCLDDREKVALSEALDKVIETAIARNAA</sequence>
<proteinExistence type="predicted"/>
<dbReference type="SUPFAM" id="SSF46785">
    <property type="entry name" value="Winged helix' DNA-binding domain"/>
    <property type="match status" value="1"/>
</dbReference>
<keyword evidence="3" id="KW-0804">Transcription</keyword>
<dbReference type="PROSITE" id="PS01117">
    <property type="entry name" value="HTH_MARR_1"/>
    <property type="match status" value="1"/>
</dbReference>
<evidence type="ECO:0000256" key="2">
    <source>
        <dbReference type="ARBA" id="ARBA00023125"/>
    </source>
</evidence>
<dbReference type="Gene3D" id="1.10.10.10">
    <property type="entry name" value="Winged helix-like DNA-binding domain superfamily/Winged helix DNA-binding domain"/>
    <property type="match status" value="1"/>
</dbReference>
<dbReference type="RefSeq" id="WP_036005197.1">
    <property type="nucleotide sequence ID" value="NZ_CP012746.1"/>
</dbReference>
<protein>
    <submittedName>
        <fullName evidence="5">Transcriptional regulator, MarR family</fullName>
    </submittedName>
</protein>
<dbReference type="InterPro" id="IPR023187">
    <property type="entry name" value="Tscrpt_reg_MarR-type_CS"/>
</dbReference>
<keyword evidence="1" id="KW-0805">Transcription regulation</keyword>
<feature type="domain" description="HTH marR-type" evidence="4">
    <location>
        <begin position="10"/>
        <end position="143"/>
    </location>
</feature>
<gene>
    <name evidence="5" type="ORF">K788_0004424</name>
</gene>
<dbReference type="PANTHER" id="PTHR35790">
    <property type="entry name" value="HTH-TYPE TRANSCRIPTIONAL REGULATOR PCHR"/>
    <property type="match status" value="1"/>
</dbReference>
<dbReference type="PRINTS" id="PR00598">
    <property type="entry name" value="HTHMARR"/>
</dbReference>
<evidence type="ECO:0000313" key="5">
    <source>
        <dbReference type="EMBL" id="ALL65171.1"/>
    </source>
</evidence>
<dbReference type="InterPro" id="IPR036390">
    <property type="entry name" value="WH_DNA-bd_sf"/>
</dbReference>
<dbReference type="GO" id="GO:0003700">
    <property type="term" value="F:DNA-binding transcription factor activity"/>
    <property type="evidence" value="ECO:0007669"/>
    <property type="project" value="InterPro"/>
</dbReference>
<dbReference type="AlphaFoldDB" id="A0A0P0RAG7"/>
<dbReference type="InterPro" id="IPR000835">
    <property type="entry name" value="HTH_MarR-typ"/>
</dbReference>
<dbReference type="PROSITE" id="PS50995">
    <property type="entry name" value="HTH_MARR_2"/>
    <property type="match status" value="1"/>
</dbReference>
<dbReference type="PANTHER" id="PTHR35790:SF4">
    <property type="entry name" value="HTH-TYPE TRANSCRIPTIONAL REGULATOR PCHR"/>
    <property type="match status" value="1"/>
</dbReference>
<evidence type="ECO:0000256" key="1">
    <source>
        <dbReference type="ARBA" id="ARBA00023015"/>
    </source>
</evidence>
<dbReference type="GO" id="GO:0003677">
    <property type="term" value="F:DNA binding"/>
    <property type="evidence" value="ECO:0007669"/>
    <property type="project" value="UniProtKB-KW"/>
</dbReference>
<evidence type="ECO:0000256" key="3">
    <source>
        <dbReference type="ARBA" id="ARBA00023163"/>
    </source>
</evidence>
<accession>A0A0P0RAG7</accession>
<dbReference type="InterPro" id="IPR036388">
    <property type="entry name" value="WH-like_DNA-bd_sf"/>
</dbReference>
<dbReference type="Proteomes" id="UP000019146">
    <property type="component" value="Chromosome 1"/>
</dbReference>
<reference evidence="5 6" key="1">
    <citation type="journal article" date="2014" name="Genome Announc.">
        <title>Draft Genome Sequence of the Haloacid-Degrading Burkholderia caribensis Strain MBA4.</title>
        <authorList>
            <person name="Pan Y."/>
            <person name="Kong K.F."/>
            <person name="Tsang J.S."/>
        </authorList>
    </citation>
    <scope>NUCLEOTIDE SEQUENCE [LARGE SCALE GENOMIC DNA]</scope>
    <source>
        <strain evidence="5 6">MBA4</strain>
    </source>
</reference>
<dbReference type="KEGG" id="bcai:K788_0004424"/>
<keyword evidence="2" id="KW-0238">DNA-binding</keyword>
<organism evidence="5 6">
    <name type="scientific">Paraburkholderia caribensis MBA4</name>
    <dbReference type="NCBI Taxonomy" id="1323664"/>
    <lineage>
        <taxon>Bacteria</taxon>
        <taxon>Pseudomonadati</taxon>
        <taxon>Pseudomonadota</taxon>
        <taxon>Betaproteobacteria</taxon>
        <taxon>Burkholderiales</taxon>
        <taxon>Burkholderiaceae</taxon>
        <taxon>Paraburkholderia</taxon>
    </lineage>
</organism>
<dbReference type="InterPro" id="IPR052067">
    <property type="entry name" value="Metal_resp_HTH_trans_reg"/>
</dbReference>
<name>A0A0P0RAG7_9BURK</name>
<dbReference type="SMART" id="SM00347">
    <property type="entry name" value="HTH_MARR"/>
    <property type="match status" value="1"/>
</dbReference>
<evidence type="ECO:0000259" key="4">
    <source>
        <dbReference type="PROSITE" id="PS50995"/>
    </source>
</evidence>
<dbReference type="GeneID" id="69969255"/>